<dbReference type="Pfam" id="PF01197">
    <property type="entry name" value="Ribosomal_L31"/>
    <property type="match status" value="1"/>
</dbReference>
<dbReference type="GO" id="GO:0006412">
    <property type="term" value="P:translation"/>
    <property type="evidence" value="ECO:0007669"/>
    <property type="project" value="InterPro"/>
</dbReference>
<evidence type="ECO:0000256" key="5">
    <source>
        <dbReference type="ARBA" id="ARBA00035529"/>
    </source>
</evidence>
<sequence length="66" mass="7995">MKKNLHPKWFSKTFVYYDNSLIKIVSSTKHQIYVDSWSGTHPFFNKSQISTTTRSQIDRFLQKYKY</sequence>
<organism evidence="6">
    <name type="scientific">Pteridomonas danica</name>
    <dbReference type="NCBI Taxonomy" id="38822"/>
    <lineage>
        <taxon>Eukaryota</taxon>
        <taxon>Sar</taxon>
        <taxon>Stramenopiles</taxon>
        <taxon>Ochrophyta</taxon>
        <taxon>Dictyochophyceae</taxon>
        <taxon>Pedinellales</taxon>
        <taxon>Pteridomonas</taxon>
    </lineage>
</organism>
<dbReference type="SUPFAM" id="SSF143800">
    <property type="entry name" value="L28p-like"/>
    <property type="match status" value="1"/>
</dbReference>
<evidence type="ECO:0000256" key="4">
    <source>
        <dbReference type="ARBA" id="ARBA00035270"/>
    </source>
</evidence>
<accession>A0A7T1FUH5</accession>
<proteinExistence type="inferred from homology"/>
<dbReference type="InterPro" id="IPR034704">
    <property type="entry name" value="Ribosomal_bL28/bL31-like_sf"/>
</dbReference>
<dbReference type="PANTHER" id="PTHR33280:SF1">
    <property type="entry name" value="LARGE RIBOSOMAL SUBUNIT PROTEIN BL31C"/>
    <property type="match status" value="1"/>
</dbReference>
<evidence type="ECO:0000313" key="6">
    <source>
        <dbReference type="EMBL" id="QPM99303.1"/>
    </source>
</evidence>
<protein>
    <recommendedName>
        <fullName evidence="4">Large ribosomal subunit protein bL31c</fullName>
    </recommendedName>
    <alternativeName>
        <fullName evidence="5">50S ribosomal protein L31, chloroplastic</fullName>
    </alternativeName>
</protein>
<dbReference type="GeneID" id="65316654"/>
<dbReference type="InterPro" id="IPR042105">
    <property type="entry name" value="Ribosomal_bL31_sf"/>
</dbReference>
<evidence type="ECO:0000256" key="3">
    <source>
        <dbReference type="ARBA" id="ARBA00023274"/>
    </source>
</evidence>
<dbReference type="GO" id="GO:0005840">
    <property type="term" value="C:ribosome"/>
    <property type="evidence" value="ECO:0007669"/>
    <property type="project" value="UniProtKB-KW"/>
</dbReference>
<name>A0A7T1FUH5_9STRA</name>
<keyword evidence="6" id="KW-0150">Chloroplast</keyword>
<dbReference type="PANTHER" id="PTHR33280">
    <property type="entry name" value="50S RIBOSOMAL PROTEIN L31, CHLOROPLASTIC"/>
    <property type="match status" value="1"/>
</dbReference>
<dbReference type="GO" id="GO:0003735">
    <property type="term" value="F:structural constituent of ribosome"/>
    <property type="evidence" value="ECO:0007669"/>
    <property type="project" value="InterPro"/>
</dbReference>
<reference evidence="6" key="1">
    <citation type="journal article" date="2021" name="Front. Plant Sci.">
        <title>Highly Reduced Plastid Genomes of the Non-photosynthetic Dictyochophyceans Pteridomonas spp. (Ochrophyta, SAR) Are Retained for tRNA-Glu-Based Organellar Heme Biosynthesis.</title>
        <authorList>
            <person name="Kayama M."/>
            <person name="Maciszewski K."/>
            <person name="Yabuki A."/>
            <person name="Miyashita H."/>
            <person name="Karnkowska A."/>
            <person name="Kamikawa R."/>
        </authorList>
    </citation>
    <scope>NUCLEOTIDE SEQUENCE</scope>
    <source>
        <strain evidence="6">NY0221</strain>
    </source>
</reference>
<dbReference type="PRINTS" id="PR01249">
    <property type="entry name" value="RIBOSOMALL31"/>
</dbReference>
<dbReference type="GO" id="GO:1990904">
    <property type="term" value="C:ribonucleoprotein complex"/>
    <property type="evidence" value="ECO:0007669"/>
    <property type="project" value="UniProtKB-KW"/>
</dbReference>
<keyword evidence="2 6" id="KW-0689">Ribosomal protein</keyword>
<keyword evidence="3" id="KW-0687">Ribonucleoprotein</keyword>
<evidence type="ECO:0000256" key="1">
    <source>
        <dbReference type="ARBA" id="ARBA00009296"/>
    </source>
</evidence>
<gene>
    <name evidence="6" type="primary">rpl31</name>
</gene>
<dbReference type="AlphaFoldDB" id="A0A7T1FUH5"/>
<geneLocation type="chloroplast" evidence="6"/>
<comment type="similarity">
    <text evidence="1">Belongs to the bacterial ribosomal protein bL31 family. Type A subfamily.</text>
</comment>
<dbReference type="RefSeq" id="YP_010117093.1">
    <property type="nucleotide sequence ID" value="NC_056103.1"/>
</dbReference>
<evidence type="ECO:0000256" key="2">
    <source>
        <dbReference type="ARBA" id="ARBA00022980"/>
    </source>
</evidence>
<dbReference type="InterPro" id="IPR002150">
    <property type="entry name" value="Ribosomal_bL31"/>
</dbReference>
<dbReference type="Gene3D" id="4.10.830.30">
    <property type="entry name" value="Ribosomal protein L31"/>
    <property type="match status" value="1"/>
</dbReference>
<keyword evidence="6" id="KW-0934">Plastid</keyword>
<dbReference type="EMBL" id="MT909785">
    <property type="protein sequence ID" value="QPM99303.1"/>
    <property type="molecule type" value="Genomic_DNA"/>
</dbReference>